<evidence type="ECO:0000256" key="6">
    <source>
        <dbReference type="ARBA" id="ARBA00049737"/>
    </source>
</evidence>
<evidence type="ECO:0000313" key="10">
    <source>
        <dbReference type="EMBL" id="ORX95432.1"/>
    </source>
</evidence>
<feature type="transmembrane region" description="Helical" evidence="8">
    <location>
        <begin position="169"/>
        <end position="190"/>
    </location>
</feature>
<evidence type="ECO:0000256" key="2">
    <source>
        <dbReference type="ARBA" id="ARBA00006244"/>
    </source>
</evidence>
<keyword evidence="3 8" id="KW-0812">Transmembrane</keyword>
<gene>
    <name evidence="10" type="ORF">K493DRAFT_315015</name>
</gene>
<evidence type="ECO:0000256" key="4">
    <source>
        <dbReference type="ARBA" id="ARBA00022989"/>
    </source>
</evidence>
<evidence type="ECO:0000256" key="8">
    <source>
        <dbReference type="SAM" id="Phobius"/>
    </source>
</evidence>
<evidence type="ECO:0000313" key="11">
    <source>
        <dbReference type="Proteomes" id="UP000193498"/>
    </source>
</evidence>
<comment type="subcellular location">
    <subcellularLocation>
        <location evidence="1">Membrane</location>
        <topology evidence="1">Multi-pass membrane protein</topology>
    </subcellularLocation>
</comment>
<keyword evidence="4 8" id="KW-1133">Transmembrane helix</keyword>
<dbReference type="PANTHER" id="PTHR31247:SF5">
    <property type="entry name" value="DUF4203 DOMAIN-CONTAINING PROTEIN"/>
    <property type="match status" value="1"/>
</dbReference>
<comment type="similarity">
    <text evidence="2">Belongs to the TMEM198 family.</text>
</comment>
<feature type="transmembrane region" description="Helical" evidence="8">
    <location>
        <begin position="115"/>
        <end position="134"/>
    </location>
</feature>
<feature type="compositionally biased region" description="Basic residues" evidence="7">
    <location>
        <begin position="1"/>
        <end position="13"/>
    </location>
</feature>
<feature type="domain" description="TM7S3/TM198-like" evidence="9">
    <location>
        <begin position="41"/>
        <end position="240"/>
    </location>
</feature>
<dbReference type="InterPro" id="IPR040236">
    <property type="entry name" value="TMEM198"/>
</dbReference>
<comment type="caution">
    <text evidence="10">The sequence shown here is derived from an EMBL/GenBank/DDBJ whole genome shotgun (WGS) entry which is preliminary data.</text>
</comment>
<keyword evidence="5 8" id="KW-0472">Membrane</keyword>
<dbReference type="InParanoid" id="A0A1Y1YBU9"/>
<sequence length="243" mass="26849">MARRSQQQRHARAAKSPTEPVEETKVEVVEESRWRALGRSFMLLVMGGFFCFYGHLAFSTVCFFSGFTVLGAVTRIACFQVLGAPKTSTQSTNYNSLALIVGLFGGQFLHLSERLSFGCIGALGGFFFGLYLLCAARYTNLVPASSRLALIFSFVMTGILTTSQMETTYVAFSTAFTGAFVLVYGMDGFLRTGIEQYLTKHIVGFSTETENELQSSNKLAYYSLLSLVIPFFWLGCLSQLEKS</sequence>
<feature type="transmembrane region" description="Helical" evidence="8">
    <location>
        <begin position="41"/>
        <end position="58"/>
    </location>
</feature>
<feature type="region of interest" description="Disordered" evidence="7">
    <location>
        <begin position="1"/>
        <end position="23"/>
    </location>
</feature>
<evidence type="ECO:0000256" key="7">
    <source>
        <dbReference type="SAM" id="MobiDB-lite"/>
    </source>
</evidence>
<dbReference type="InterPro" id="IPR025256">
    <property type="entry name" value="TM7S3/TM198-like_dom"/>
</dbReference>
<dbReference type="EMBL" id="MCFE01000176">
    <property type="protein sequence ID" value="ORX95432.1"/>
    <property type="molecule type" value="Genomic_DNA"/>
</dbReference>
<accession>A0A1Y1YBU9</accession>
<dbReference type="Proteomes" id="UP000193498">
    <property type="component" value="Unassembled WGS sequence"/>
</dbReference>
<dbReference type="PANTHER" id="PTHR31247">
    <property type="entry name" value="TRANSMEMBRANE PROTEIN 198 FAMILY MEMBER"/>
    <property type="match status" value="1"/>
</dbReference>
<dbReference type="GO" id="GO:0005886">
    <property type="term" value="C:plasma membrane"/>
    <property type="evidence" value="ECO:0007669"/>
    <property type="project" value="TreeGrafter"/>
</dbReference>
<evidence type="ECO:0000256" key="5">
    <source>
        <dbReference type="ARBA" id="ARBA00023136"/>
    </source>
</evidence>
<evidence type="ECO:0000259" key="9">
    <source>
        <dbReference type="Pfam" id="PF13886"/>
    </source>
</evidence>
<proteinExistence type="inferred from homology"/>
<feature type="transmembrane region" description="Helical" evidence="8">
    <location>
        <begin position="146"/>
        <end position="163"/>
    </location>
</feature>
<organism evidence="10 11">
    <name type="scientific">Basidiobolus meristosporus CBS 931.73</name>
    <dbReference type="NCBI Taxonomy" id="1314790"/>
    <lineage>
        <taxon>Eukaryota</taxon>
        <taxon>Fungi</taxon>
        <taxon>Fungi incertae sedis</taxon>
        <taxon>Zoopagomycota</taxon>
        <taxon>Entomophthoromycotina</taxon>
        <taxon>Basidiobolomycetes</taxon>
        <taxon>Basidiobolales</taxon>
        <taxon>Basidiobolaceae</taxon>
        <taxon>Basidiobolus</taxon>
    </lineage>
</organism>
<evidence type="ECO:0000256" key="3">
    <source>
        <dbReference type="ARBA" id="ARBA00022692"/>
    </source>
</evidence>
<evidence type="ECO:0000256" key="1">
    <source>
        <dbReference type="ARBA" id="ARBA00004141"/>
    </source>
</evidence>
<name>A0A1Y1YBU9_9FUNG</name>
<dbReference type="Pfam" id="PF13886">
    <property type="entry name" value="TM7S3_TM198"/>
    <property type="match status" value="1"/>
</dbReference>
<dbReference type="AlphaFoldDB" id="A0A1Y1YBU9"/>
<reference evidence="10 11" key="1">
    <citation type="submission" date="2016-07" db="EMBL/GenBank/DDBJ databases">
        <title>Pervasive Adenine N6-methylation of Active Genes in Fungi.</title>
        <authorList>
            <consortium name="DOE Joint Genome Institute"/>
            <person name="Mondo S.J."/>
            <person name="Dannebaum R.O."/>
            <person name="Kuo R.C."/>
            <person name="Labutti K."/>
            <person name="Haridas S."/>
            <person name="Kuo A."/>
            <person name="Salamov A."/>
            <person name="Ahrendt S.R."/>
            <person name="Lipzen A."/>
            <person name="Sullivan W."/>
            <person name="Andreopoulos W.B."/>
            <person name="Clum A."/>
            <person name="Lindquist E."/>
            <person name="Daum C."/>
            <person name="Ramamoorthy G.K."/>
            <person name="Gryganskyi A."/>
            <person name="Culley D."/>
            <person name="Magnuson J.K."/>
            <person name="James T.Y."/>
            <person name="O'Malley M.A."/>
            <person name="Stajich J.E."/>
            <person name="Spatafora J.W."/>
            <person name="Visel A."/>
            <person name="Grigoriev I.V."/>
        </authorList>
    </citation>
    <scope>NUCLEOTIDE SEQUENCE [LARGE SCALE GENOMIC DNA]</scope>
    <source>
        <strain evidence="10 11">CBS 931.73</strain>
    </source>
</reference>
<feature type="transmembrane region" description="Helical" evidence="8">
    <location>
        <begin position="219"/>
        <end position="240"/>
    </location>
</feature>
<protein>
    <recommendedName>
        <fullName evidence="6">Transmembrane protein 198</fullName>
    </recommendedName>
</protein>
<keyword evidence="11" id="KW-1185">Reference proteome</keyword>